<protein>
    <recommendedName>
        <fullName evidence="7">UPF0056 membrane protein</fullName>
    </recommendedName>
</protein>
<dbReference type="RefSeq" id="WP_214236436.1">
    <property type="nucleotide sequence ID" value="NZ_JABBFR010000004.1"/>
</dbReference>
<dbReference type="InterPro" id="IPR002771">
    <property type="entry name" value="Multi_antbiot-R_MarC"/>
</dbReference>
<evidence type="ECO:0000313" key="9">
    <source>
        <dbReference type="Proteomes" id="UP000790096"/>
    </source>
</evidence>
<dbReference type="NCBIfam" id="NF008010">
    <property type="entry name" value="PRK10739.1"/>
    <property type="match status" value="1"/>
</dbReference>
<dbReference type="PANTHER" id="PTHR33508:SF10">
    <property type="entry name" value="UPF0056 INNER MEMBRANE PROTEIN YHGN"/>
    <property type="match status" value="1"/>
</dbReference>
<keyword evidence="6 7" id="KW-0472">Membrane</keyword>
<feature type="transmembrane region" description="Helical" evidence="7">
    <location>
        <begin position="6"/>
        <end position="27"/>
    </location>
</feature>
<evidence type="ECO:0000256" key="3">
    <source>
        <dbReference type="ARBA" id="ARBA00022475"/>
    </source>
</evidence>
<evidence type="ECO:0000313" key="8">
    <source>
        <dbReference type="EMBL" id="MBT0723726.1"/>
    </source>
</evidence>
<keyword evidence="4 7" id="KW-0812">Transmembrane</keyword>
<comment type="caution">
    <text evidence="8">The sequence shown here is derived from an EMBL/GenBank/DDBJ whole genome shotgun (WGS) entry which is preliminary data.</text>
</comment>
<dbReference type="NCBIfam" id="TIGR00427">
    <property type="entry name" value="NAAT family transporter"/>
    <property type="match status" value="1"/>
</dbReference>
<dbReference type="EMBL" id="JABBFR010000004">
    <property type="protein sequence ID" value="MBT0723726.1"/>
    <property type="molecule type" value="Genomic_DNA"/>
</dbReference>
<feature type="transmembrane region" description="Helical" evidence="7">
    <location>
        <begin position="63"/>
        <end position="85"/>
    </location>
</feature>
<feature type="transmembrane region" description="Helical" evidence="7">
    <location>
        <begin position="174"/>
        <end position="195"/>
    </location>
</feature>
<feature type="transmembrane region" description="Helical" evidence="7">
    <location>
        <begin position="138"/>
        <end position="162"/>
    </location>
</feature>
<keyword evidence="5 7" id="KW-1133">Transmembrane helix</keyword>
<evidence type="ECO:0000256" key="1">
    <source>
        <dbReference type="ARBA" id="ARBA00004651"/>
    </source>
</evidence>
<evidence type="ECO:0000256" key="6">
    <source>
        <dbReference type="ARBA" id="ARBA00023136"/>
    </source>
</evidence>
<proteinExistence type="inferred from homology"/>
<evidence type="ECO:0000256" key="2">
    <source>
        <dbReference type="ARBA" id="ARBA00009784"/>
    </source>
</evidence>
<reference evidence="8 9" key="1">
    <citation type="submission" date="2020-04" db="EMBL/GenBank/DDBJ databases">
        <title>Genome sequencing of Rosenbergiella species.</title>
        <authorList>
            <person name="Alvarez-Perez S."/>
            <person name="Lievens B."/>
        </authorList>
    </citation>
    <scope>NUCLEOTIDE SEQUENCE [LARGE SCALE GENOMIC DNA]</scope>
    <source>
        <strain evidence="8 9">S61</strain>
    </source>
</reference>
<keyword evidence="9" id="KW-1185">Reference proteome</keyword>
<gene>
    <name evidence="8" type="ORF">HH682_04575</name>
</gene>
<evidence type="ECO:0000256" key="7">
    <source>
        <dbReference type="RuleBase" id="RU362048"/>
    </source>
</evidence>
<accession>A0ABS5SUU8</accession>
<comment type="subcellular location">
    <subcellularLocation>
        <location evidence="1 7">Cell membrane</location>
        <topology evidence="1 7">Multi-pass membrane protein</topology>
    </subcellularLocation>
</comment>
<sequence length="197" mass="21562">MTELFSAAVLLVLIMDPLGNLPIFMSVLKHIDPKRRRVIIIRELLIALVIMLLFLFTGEKMLAFLNLRAETVSISGGIILFLIAIKMIFPSPESNNSGLPAGEEPFLVPLAIPLLAGPSLLATLMLMSHQYPGDMGMLVIALFIAWGITAAILMMSGLFLRLLGSKGVNALERLMGLILIMIATQMFLDGIRAYLKL</sequence>
<evidence type="ECO:0000256" key="4">
    <source>
        <dbReference type="ARBA" id="ARBA00022692"/>
    </source>
</evidence>
<organism evidence="8 9">
    <name type="scientific">Rosenbergiella gaditana</name>
    <dbReference type="NCBI Taxonomy" id="2726987"/>
    <lineage>
        <taxon>Bacteria</taxon>
        <taxon>Pseudomonadati</taxon>
        <taxon>Pseudomonadota</taxon>
        <taxon>Gammaproteobacteria</taxon>
        <taxon>Enterobacterales</taxon>
        <taxon>Erwiniaceae</taxon>
        <taxon>Rosenbergiella</taxon>
    </lineage>
</organism>
<dbReference type="Proteomes" id="UP000790096">
    <property type="component" value="Unassembled WGS sequence"/>
</dbReference>
<feature type="transmembrane region" description="Helical" evidence="7">
    <location>
        <begin position="39"/>
        <end position="57"/>
    </location>
</feature>
<feature type="transmembrane region" description="Helical" evidence="7">
    <location>
        <begin position="106"/>
        <end position="126"/>
    </location>
</feature>
<dbReference type="Pfam" id="PF01914">
    <property type="entry name" value="MarC"/>
    <property type="match status" value="1"/>
</dbReference>
<comment type="similarity">
    <text evidence="2 7">Belongs to the UPF0056 (MarC) family.</text>
</comment>
<keyword evidence="3" id="KW-1003">Cell membrane</keyword>
<name>A0ABS5SUU8_9GAMM</name>
<evidence type="ECO:0000256" key="5">
    <source>
        <dbReference type="ARBA" id="ARBA00022989"/>
    </source>
</evidence>
<dbReference type="PANTHER" id="PTHR33508">
    <property type="entry name" value="UPF0056 MEMBRANE PROTEIN YHCE"/>
    <property type="match status" value="1"/>
</dbReference>